<organism evidence="10 12">
    <name type="scientific">Entamoeba histolytica</name>
    <dbReference type="NCBI Taxonomy" id="5759"/>
    <lineage>
        <taxon>Eukaryota</taxon>
        <taxon>Amoebozoa</taxon>
        <taxon>Evosea</taxon>
        <taxon>Archamoebae</taxon>
        <taxon>Mastigamoebida</taxon>
        <taxon>Entamoebidae</taxon>
        <taxon>Entamoeba</taxon>
    </lineage>
</organism>
<feature type="region of interest" description="Disordered" evidence="9">
    <location>
        <begin position="1"/>
        <end position="36"/>
    </location>
</feature>
<dbReference type="FunFam" id="1.10.10.2150:FF:000001">
    <property type="entry name" value="Ribosomal RNA-processing protein 8"/>
    <property type="match status" value="1"/>
</dbReference>
<evidence type="ECO:0000313" key="12">
    <source>
        <dbReference type="Proteomes" id="UP000078387"/>
    </source>
</evidence>
<comment type="caution">
    <text evidence="10">The sequence shown here is derived from an EMBL/GenBank/DDBJ whole genome shotgun (WGS) entry which is preliminary data.</text>
</comment>
<dbReference type="EMBL" id="BDEQ01000001">
    <property type="protein sequence ID" value="GAT94451.1"/>
    <property type="molecule type" value="Genomic_DNA"/>
</dbReference>
<dbReference type="InterPro" id="IPR029063">
    <property type="entry name" value="SAM-dependent_MTases_sf"/>
</dbReference>
<dbReference type="FunFam" id="3.40.50.150:FF:000873">
    <property type="match status" value="1"/>
</dbReference>
<dbReference type="Gene3D" id="3.40.50.150">
    <property type="entry name" value="Vaccinia Virus protein VP39"/>
    <property type="match status" value="1"/>
</dbReference>
<dbReference type="GO" id="GO:0006364">
    <property type="term" value="P:rRNA processing"/>
    <property type="evidence" value="ECO:0007669"/>
    <property type="project" value="UniProtKB-UniRule"/>
</dbReference>
<dbReference type="PANTHER" id="PTHR12787:SF0">
    <property type="entry name" value="RIBOSOMAL RNA-PROCESSING PROTEIN 8"/>
    <property type="match status" value="1"/>
</dbReference>
<comment type="similarity">
    <text evidence="2 8">Belongs to the methyltransferase superfamily. RRP8 family.</text>
</comment>
<dbReference type="GO" id="GO:0032259">
    <property type="term" value="P:methylation"/>
    <property type="evidence" value="ECO:0007669"/>
    <property type="project" value="UniProtKB-KW"/>
</dbReference>
<evidence type="ECO:0000256" key="4">
    <source>
        <dbReference type="ARBA" id="ARBA00022603"/>
    </source>
</evidence>
<dbReference type="InterPro" id="IPR007823">
    <property type="entry name" value="RRP8"/>
</dbReference>
<dbReference type="GO" id="GO:0005730">
    <property type="term" value="C:nucleolus"/>
    <property type="evidence" value="ECO:0007669"/>
    <property type="project" value="UniProtKB-SubCell"/>
</dbReference>
<name>A0A5K1VSQ2_ENTHI</name>
<dbReference type="InterPro" id="IPR042036">
    <property type="entry name" value="RRP8_N"/>
</dbReference>
<sequence>MEGKRKKKVLAGGKQSGILKAKEERKPKKSGGKKQGTLIESFANDLEGSKFRYINELLYTSRGDQAKHLFEEKPELFEEYHQGYAKQVEHWPVNPLDAIIEYIKKNKELQHIVDMGCGEARLSLECQDRTVESFDLYKANERVKVANITKVPIQKGWSDAVVFCLSLMGTDFHLFLKEGFRILKPNGLMIIAEPISRLKSIKGFINGIEQLGFVTIKEDENNVFVMLVFRKNANNYVLNQNQMEKLKKKVHLSPCLYKKR</sequence>
<evidence type="ECO:0000256" key="8">
    <source>
        <dbReference type="RuleBase" id="RU365074"/>
    </source>
</evidence>
<dbReference type="Proteomes" id="UP000078387">
    <property type="component" value="Unassembled WGS sequence"/>
</dbReference>
<keyword evidence="7 8" id="KW-0539">Nucleus</keyword>
<dbReference type="OMA" id="KWPTNPL"/>
<dbReference type="GO" id="GO:0008168">
    <property type="term" value="F:methyltransferase activity"/>
    <property type="evidence" value="ECO:0007669"/>
    <property type="project" value="UniProtKB-KW"/>
</dbReference>
<accession>A0A5K1VSQ2</accession>
<dbReference type="AlphaFoldDB" id="A0A5K1VSQ2"/>
<evidence type="ECO:0000256" key="6">
    <source>
        <dbReference type="ARBA" id="ARBA00022691"/>
    </source>
</evidence>
<evidence type="ECO:0000256" key="1">
    <source>
        <dbReference type="ARBA" id="ARBA00004604"/>
    </source>
</evidence>
<dbReference type="EC" id="2.1.1.-" evidence="8"/>
<evidence type="ECO:0000256" key="9">
    <source>
        <dbReference type="SAM" id="MobiDB-lite"/>
    </source>
</evidence>
<evidence type="ECO:0000256" key="2">
    <source>
        <dbReference type="ARBA" id="ARBA00006301"/>
    </source>
</evidence>
<dbReference type="Pfam" id="PF05148">
    <property type="entry name" value="Methyltransf_8"/>
    <property type="match status" value="1"/>
</dbReference>
<dbReference type="EMBL" id="BDEQ01000001">
    <property type="protein sequence ID" value="GAT95544.1"/>
    <property type="molecule type" value="Genomic_DNA"/>
</dbReference>
<dbReference type="Gene3D" id="1.10.10.2150">
    <property type="entry name" value="Ribosomal RNA-processing protein 8, N-terminal domain"/>
    <property type="match status" value="1"/>
</dbReference>
<keyword evidence="6 8" id="KW-0949">S-adenosyl-L-methionine</keyword>
<keyword evidence="4 8" id="KW-0489">Methyltransferase</keyword>
<keyword evidence="3 8" id="KW-0698">rRNA processing</keyword>
<comment type="subcellular location">
    <subcellularLocation>
        <location evidence="1 8">Nucleus</location>
        <location evidence="1 8">Nucleolus</location>
    </subcellularLocation>
</comment>
<dbReference type="SUPFAM" id="SSF53335">
    <property type="entry name" value="S-adenosyl-L-methionine-dependent methyltransferases"/>
    <property type="match status" value="1"/>
</dbReference>
<keyword evidence="5 8" id="KW-0808">Transferase</keyword>
<dbReference type="VEuPathDB" id="AmoebaDB:EHI5A_230210"/>
<dbReference type="PANTHER" id="PTHR12787">
    <property type="entry name" value="RIBOSOMAL RNA-PROCESSING PROTEIN 8"/>
    <property type="match status" value="1"/>
</dbReference>
<evidence type="ECO:0000256" key="3">
    <source>
        <dbReference type="ARBA" id="ARBA00022552"/>
    </source>
</evidence>
<evidence type="ECO:0000313" key="11">
    <source>
        <dbReference type="EMBL" id="GAT95544.1"/>
    </source>
</evidence>
<reference evidence="10 12" key="1">
    <citation type="submission" date="2016-05" db="EMBL/GenBank/DDBJ databases">
        <title>First whole genome sequencing of Entamoeba histolytica HM1:IMSS-clone-6.</title>
        <authorList>
            <person name="Mukherjee Avik.K."/>
            <person name="Izumyama S."/>
            <person name="Nakada-Tsukui K."/>
            <person name="Nozaki T."/>
        </authorList>
    </citation>
    <scope>NUCLEOTIDE SEQUENCE [LARGE SCALE GENOMIC DNA]</scope>
    <source>
        <strain evidence="10 12">HM1:IMSS clone 6</strain>
    </source>
</reference>
<evidence type="ECO:0000256" key="7">
    <source>
        <dbReference type="ARBA" id="ARBA00023242"/>
    </source>
</evidence>
<proteinExistence type="inferred from homology"/>
<evidence type="ECO:0000256" key="5">
    <source>
        <dbReference type="ARBA" id="ARBA00022679"/>
    </source>
</evidence>
<comment type="function">
    <text evidence="8">Probable methyltransferase required to silence rDNA.</text>
</comment>
<dbReference type="VEuPathDB" id="AmoebaDB:EHI_065720"/>
<protein>
    <recommendedName>
        <fullName evidence="8">Ribosomal RNA-processing protein 8</fullName>
        <ecNumber evidence="8">2.1.1.-</ecNumber>
    </recommendedName>
</protein>
<gene>
    <name evidence="11" type="ORF">CL6EHI_006010</name>
    <name evidence="10" type="ORF">CL6EHI_065720</name>
</gene>
<evidence type="ECO:0000313" key="10">
    <source>
        <dbReference type="EMBL" id="GAT94451.1"/>
    </source>
</evidence>